<dbReference type="InterPro" id="IPR011009">
    <property type="entry name" value="Kinase-like_dom_sf"/>
</dbReference>
<evidence type="ECO:0000256" key="1">
    <source>
        <dbReference type="ARBA" id="ARBA00022527"/>
    </source>
</evidence>
<reference evidence="9" key="1">
    <citation type="submission" date="2021-01" db="EMBL/GenBank/DDBJ databases">
        <authorList>
            <person name="Corre E."/>
            <person name="Pelletier E."/>
            <person name="Niang G."/>
            <person name="Scheremetjew M."/>
            <person name="Finn R."/>
            <person name="Kale V."/>
            <person name="Holt S."/>
            <person name="Cochrane G."/>
            <person name="Meng A."/>
            <person name="Brown T."/>
            <person name="Cohen L."/>
        </authorList>
    </citation>
    <scope>NUCLEOTIDE SEQUENCE</scope>
    <source>
        <strain evidence="9">CCMP2084</strain>
    </source>
</reference>
<evidence type="ECO:0000256" key="4">
    <source>
        <dbReference type="ARBA" id="ARBA00022777"/>
    </source>
</evidence>
<dbReference type="SMART" id="SM00811">
    <property type="entry name" value="Alpha_kinase"/>
    <property type="match status" value="1"/>
</dbReference>
<evidence type="ECO:0008006" key="10">
    <source>
        <dbReference type="Google" id="ProtNLM"/>
    </source>
</evidence>
<evidence type="ECO:0000313" key="9">
    <source>
        <dbReference type="EMBL" id="CAD9826976.1"/>
    </source>
</evidence>
<dbReference type="PROSITE" id="PS51158">
    <property type="entry name" value="ALPHA_KINASE"/>
    <property type="match status" value="1"/>
</dbReference>
<dbReference type="Gene3D" id="3.40.50.410">
    <property type="entry name" value="von Willebrand factor, type A domain"/>
    <property type="match status" value="1"/>
</dbReference>
<feature type="compositionally biased region" description="Polar residues" evidence="6">
    <location>
        <begin position="153"/>
        <end position="163"/>
    </location>
</feature>
<feature type="region of interest" description="Disordered" evidence="6">
    <location>
        <begin position="1"/>
        <end position="21"/>
    </location>
</feature>
<keyword evidence="1" id="KW-0723">Serine/threonine-protein kinase</keyword>
<dbReference type="PANTHER" id="PTHR45992">
    <property type="entry name" value="EUKARYOTIC ELONGATION FACTOR 2 KINASE-RELATED"/>
    <property type="match status" value="1"/>
</dbReference>
<dbReference type="Pfam" id="PF02816">
    <property type="entry name" value="Alpha_kinase"/>
    <property type="match status" value="2"/>
</dbReference>
<organism evidence="9">
    <name type="scientific">Attheya septentrionalis</name>
    <dbReference type="NCBI Taxonomy" id="420275"/>
    <lineage>
        <taxon>Eukaryota</taxon>
        <taxon>Sar</taxon>
        <taxon>Stramenopiles</taxon>
        <taxon>Ochrophyta</taxon>
        <taxon>Bacillariophyta</taxon>
        <taxon>Coscinodiscophyceae</taxon>
        <taxon>Chaetocerotophycidae</taxon>
        <taxon>Chaetocerotales</taxon>
        <taxon>Attheyaceae</taxon>
        <taxon>Attheya</taxon>
    </lineage>
</organism>
<evidence type="ECO:0000259" key="7">
    <source>
        <dbReference type="PROSITE" id="PS50234"/>
    </source>
</evidence>
<dbReference type="AlphaFoldDB" id="A0A7S2XTL2"/>
<feature type="region of interest" description="Disordered" evidence="6">
    <location>
        <begin position="145"/>
        <end position="178"/>
    </location>
</feature>
<dbReference type="PROSITE" id="PS50234">
    <property type="entry name" value="VWFA"/>
    <property type="match status" value="1"/>
</dbReference>
<keyword evidence="3" id="KW-0547">Nucleotide-binding</keyword>
<dbReference type="InterPro" id="IPR051852">
    <property type="entry name" value="Alpha-type_PK"/>
</dbReference>
<evidence type="ECO:0000256" key="5">
    <source>
        <dbReference type="ARBA" id="ARBA00022840"/>
    </source>
</evidence>
<evidence type="ECO:0000256" key="3">
    <source>
        <dbReference type="ARBA" id="ARBA00022741"/>
    </source>
</evidence>
<keyword evidence="4" id="KW-0418">Kinase</keyword>
<dbReference type="Gene3D" id="3.20.200.10">
    <property type="entry name" value="MHCK/EF2 kinase"/>
    <property type="match status" value="1"/>
</dbReference>
<sequence>MTSHSVLLVDTSGSMRNSDVSGSKSRLEAVWIAVAQDYVAQRITAGHAGSTDAVTIILMGETAKLHPVINCVPTDWVLYNALMDQIMNRHSIQHVSPRGHGCYKPSMEMAEQILTQYESSSCALVLGAFSDGRPSDYYVERVQAQRSERLHPTTPTDSNSDNVASLKKGEKPGDESSMIESLSGMVGRMASKLGRRLTVAMIGMGSADKFDALQSMANEADKYGARGVFQLPSLTSSAMGNAMSSVGTSLINSQTELTSVHCDGGRQRKVRKVTRENRSLIPLWTEVIDKDEFDIYMGDTVNHMIHDTSVPGKFKKAPLQHPEARGVAVKKQPFGEGGERLAYQFYEIAEDGETVVGDPLVAKVSRFVEERENNKTSDWEDHDKFARRFCTLQHRARKAAVAFNEKLDGIVILDDDTARVAFLDCSVYYLSDPEKGEHSVIVERRLEGHFQKWNTNNGWHRESSKRKASDTYAARSSLNVIREDDNDKNIVDDSDSNCIDVDANTVFVTKDEVAQAFSHFSYFHSGKQALICDLQGVYDRPNRRLNFTDPVIHYHVTTKKGKSRRGVYGRTDHGHKGISNFMKTHVCNALCEFVTKGFKIPCVSHLKRQKCNED</sequence>
<dbReference type="GO" id="GO:0004674">
    <property type="term" value="F:protein serine/threonine kinase activity"/>
    <property type="evidence" value="ECO:0007669"/>
    <property type="project" value="UniProtKB-KW"/>
</dbReference>
<evidence type="ECO:0000259" key="8">
    <source>
        <dbReference type="PROSITE" id="PS51158"/>
    </source>
</evidence>
<evidence type="ECO:0000256" key="6">
    <source>
        <dbReference type="SAM" id="MobiDB-lite"/>
    </source>
</evidence>
<protein>
    <recommendedName>
        <fullName evidence="10">Alpha-type protein kinase domain-containing protein</fullName>
    </recommendedName>
</protein>
<dbReference type="PANTHER" id="PTHR45992:SF11">
    <property type="entry name" value="ALPHA-TYPE PROTEIN KINASE DOMAIN-CONTAINING PROTEIN"/>
    <property type="match status" value="1"/>
</dbReference>
<dbReference type="InterPro" id="IPR004166">
    <property type="entry name" value="a-kinase_dom"/>
</dbReference>
<gene>
    <name evidence="9" type="ORF">ASEP1449_LOCUS18810</name>
</gene>
<keyword evidence="2" id="KW-0808">Transferase</keyword>
<dbReference type="EMBL" id="HBHQ01027773">
    <property type="protein sequence ID" value="CAD9826976.1"/>
    <property type="molecule type" value="Transcribed_RNA"/>
</dbReference>
<proteinExistence type="predicted"/>
<name>A0A7S2XTL2_9STRA</name>
<keyword evidence="5" id="KW-0067">ATP-binding</keyword>
<accession>A0A7S2XTL2</accession>
<dbReference type="InterPro" id="IPR002035">
    <property type="entry name" value="VWF_A"/>
</dbReference>
<feature type="domain" description="Alpha-type protein kinase" evidence="8">
    <location>
        <begin position="306"/>
        <end position="603"/>
    </location>
</feature>
<dbReference type="SUPFAM" id="SSF56112">
    <property type="entry name" value="Protein kinase-like (PK-like)"/>
    <property type="match status" value="1"/>
</dbReference>
<evidence type="ECO:0000256" key="2">
    <source>
        <dbReference type="ARBA" id="ARBA00022679"/>
    </source>
</evidence>
<dbReference type="InterPro" id="IPR036465">
    <property type="entry name" value="vWFA_dom_sf"/>
</dbReference>
<dbReference type="GO" id="GO:0005524">
    <property type="term" value="F:ATP binding"/>
    <property type="evidence" value="ECO:0007669"/>
    <property type="project" value="UniProtKB-KW"/>
</dbReference>
<feature type="domain" description="VWFA" evidence="7">
    <location>
        <begin position="4"/>
        <end position="246"/>
    </location>
</feature>